<protein>
    <submittedName>
        <fullName evidence="2">Beta-lactamase family protein</fullName>
    </submittedName>
</protein>
<comment type="caution">
    <text evidence="2">The sequence shown here is derived from an EMBL/GenBank/DDBJ whole genome shotgun (WGS) entry which is preliminary data.</text>
</comment>
<accession>A0A6M1SJT2</accession>
<dbReference type="AlphaFoldDB" id="A0A6M1SJT2"/>
<dbReference type="InterPro" id="IPR001466">
    <property type="entry name" value="Beta-lactam-related"/>
</dbReference>
<dbReference type="Pfam" id="PF00144">
    <property type="entry name" value="Beta-lactamase"/>
    <property type="match status" value="1"/>
</dbReference>
<feature type="domain" description="Beta-lactamase-related" evidence="1">
    <location>
        <begin position="38"/>
        <end position="363"/>
    </location>
</feature>
<dbReference type="PANTHER" id="PTHR46825">
    <property type="entry name" value="D-ALANYL-D-ALANINE-CARBOXYPEPTIDASE/ENDOPEPTIDASE AMPH"/>
    <property type="match status" value="1"/>
</dbReference>
<dbReference type="InterPro" id="IPR050491">
    <property type="entry name" value="AmpC-like"/>
</dbReference>
<dbReference type="SUPFAM" id="SSF56601">
    <property type="entry name" value="beta-lactamase/transpeptidase-like"/>
    <property type="match status" value="1"/>
</dbReference>
<dbReference type="RefSeq" id="WP_165138444.1">
    <property type="nucleotide sequence ID" value="NZ_JAALLT010000001.1"/>
</dbReference>
<dbReference type="InterPro" id="IPR012338">
    <property type="entry name" value="Beta-lactam/transpept-like"/>
</dbReference>
<keyword evidence="3" id="KW-1185">Reference proteome</keyword>
<evidence type="ECO:0000259" key="1">
    <source>
        <dbReference type="Pfam" id="PF00144"/>
    </source>
</evidence>
<dbReference type="Proteomes" id="UP000473278">
    <property type="component" value="Unassembled WGS sequence"/>
</dbReference>
<dbReference type="PANTHER" id="PTHR46825:SF9">
    <property type="entry name" value="BETA-LACTAMASE-RELATED DOMAIN-CONTAINING PROTEIN"/>
    <property type="match status" value="1"/>
</dbReference>
<evidence type="ECO:0000313" key="2">
    <source>
        <dbReference type="EMBL" id="NGP75279.1"/>
    </source>
</evidence>
<name>A0A6M1SJT2_9BACT</name>
<sequence length="380" mass="43593">MRTTLPILLFILYLVSCTNEDDKNPAANITTRIDTYIQKEQKDNFFSGTVTVSSGETTLFSKATGIADRSWDIPMQPDYHFDIASINKSFIVALILLAVEEEKVSLQDNLTDLLSGYTYSGQYHKDITIHQMLSHTSGLPDYDSVEPELSANEFLRLKRMHFNNAEYVDFISNLKPADEPGEKFYYSNFSYHLLAIILEDIYESEFNSLLQEKISRPLNLSNTYSETSRRKVHQEVAEGYTLKDGEWLRNDYIDLSLGRRIFSTSRDLYRWALAMDDTTFLRKESLRLMKTNHLQDISNRVSYGYGWVIHEDNTNYEMGKLPTAKPYIIHGGSTGGYKSILVNLNNGEWIISILSNSGNQTDELKMAQDITTILEETHND</sequence>
<organism evidence="2 3">
    <name type="scientific">Halalkalibaculum roseum</name>
    <dbReference type="NCBI Taxonomy" id="2709311"/>
    <lineage>
        <taxon>Bacteria</taxon>
        <taxon>Pseudomonadati</taxon>
        <taxon>Balneolota</taxon>
        <taxon>Balneolia</taxon>
        <taxon>Balneolales</taxon>
        <taxon>Balneolaceae</taxon>
        <taxon>Halalkalibaculum</taxon>
    </lineage>
</organism>
<reference evidence="2 3" key="1">
    <citation type="submission" date="2020-02" db="EMBL/GenBank/DDBJ databases">
        <title>Balneolaceae bacterium YR4-1, complete genome.</title>
        <authorList>
            <person name="Li Y."/>
            <person name="Wu S."/>
        </authorList>
    </citation>
    <scope>NUCLEOTIDE SEQUENCE [LARGE SCALE GENOMIC DNA]</scope>
    <source>
        <strain evidence="2 3">YR4-1</strain>
    </source>
</reference>
<evidence type="ECO:0000313" key="3">
    <source>
        <dbReference type="Proteomes" id="UP000473278"/>
    </source>
</evidence>
<proteinExistence type="predicted"/>
<gene>
    <name evidence="2" type="ORF">G3570_01430</name>
</gene>
<dbReference type="Gene3D" id="3.40.710.10">
    <property type="entry name" value="DD-peptidase/beta-lactamase superfamily"/>
    <property type="match status" value="1"/>
</dbReference>
<dbReference type="EMBL" id="JAALLT010000001">
    <property type="protein sequence ID" value="NGP75279.1"/>
    <property type="molecule type" value="Genomic_DNA"/>
</dbReference>